<organism evidence="1 2">
    <name type="scientific">Ditylenchus dipsaci</name>
    <dbReference type="NCBI Taxonomy" id="166011"/>
    <lineage>
        <taxon>Eukaryota</taxon>
        <taxon>Metazoa</taxon>
        <taxon>Ecdysozoa</taxon>
        <taxon>Nematoda</taxon>
        <taxon>Chromadorea</taxon>
        <taxon>Rhabditida</taxon>
        <taxon>Tylenchina</taxon>
        <taxon>Tylenchomorpha</taxon>
        <taxon>Sphaerularioidea</taxon>
        <taxon>Anguinidae</taxon>
        <taxon>Anguininae</taxon>
        <taxon>Ditylenchus</taxon>
    </lineage>
</organism>
<reference evidence="2" key="1">
    <citation type="submission" date="2022-11" db="UniProtKB">
        <authorList>
            <consortium name="WormBaseParasite"/>
        </authorList>
    </citation>
    <scope>IDENTIFICATION</scope>
</reference>
<dbReference type="WBParaSite" id="jg282.1">
    <property type="protein sequence ID" value="jg282.1"/>
    <property type="gene ID" value="jg282"/>
</dbReference>
<accession>A0A915E8Y8</accession>
<proteinExistence type="predicted"/>
<keyword evidence="1" id="KW-1185">Reference proteome</keyword>
<name>A0A915E8Y8_9BILA</name>
<protein>
    <submittedName>
        <fullName evidence="2">Uncharacterized protein</fullName>
    </submittedName>
</protein>
<sequence>MTESAVRKVPGPAIERIGSLERSVEVNGSVASLLPRLGSAKVKKGLYYTIRQEPKVRFLIGATMLTRKSIINYFVDADIADLRVDEVNTTNDFCGFDQIDEFGKAHRVQQVFWRGTIVHFHKLSGDERSCRSPPSLAALGSCFENVDENTKKVILVSLNKQFNSQAEFYRLFVKESSIPGFPLPNVYYVQTADDGENSVPMIILQNLKMANCGVRADGEQEQNCGLTEFNQLQLEDIVKKLANLHKHLLCLEDNQWKSCFATCPLLEHATLVNQMQPARSSPTRQYKSRYCALFEANPSVVSAFISLQAVCLGNIAFDLERAVRSSKSSANIEDWDLKAMHFTTTP</sequence>
<dbReference type="Proteomes" id="UP000887574">
    <property type="component" value="Unplaced"/>
</dbReference>
<dbReference type="AlphaFoldDB" id="A0A915E8Y8"/>
<evidence type="ECO:0000313" key="2">
    <source>
        <dbReference type="WBParaSite" id="jg282.1"/>
    </source>
</evidence>
<evidence type="ECO:0000313" key="1">
    <source>
        <dbReference type="Proteomes" id="UP000887574"/>
    </source>
</evidence>